<dbReference type="EMBL" id="AMZH03030365">
    <property type="protein sequence ID" value="RRT32911.1"/>
    <property type="molecule type" value="Genomic_DNA"/>
</dbReference>
<sequence length="79" mass="8571">MQQKTPKRCIDKILHRRAAVQQNVFSDSSKIKGRIQGESAGVICGSGDDGGVGDGLSNCRNCLDGWMKMMDGYGRTAKH</sequence>
<reference evidence="1 2" key="1">
    <citation type="journal article" date="2014" name="Agronomy (Basel)">
        <title>A Draft Genome Sequence for Ensete ventricosum, the Drought-Tolerant Tree Against Hunger.</title>
        <authorList>
            <person name="Harrison J."/>
            <person name="Moore K.A."/>
            <person name="Paszkiewicz K."/>
            <person name="Jones T."/>
            <person name="Grant M."/>
            <person name="Ambacheew D."/>
            <person name="Muzemil S."/>
            <person name="Studholme D.J."/>
        </authorList>
    </citation>
    <scope>NUCLEOTIDE SEQUENCE [LARGE SCALE GENOMIC DNA]</scope>
</reference>
<gene>
    <name evidence="1" type="ORF">B296_00055740</name>
</gene>
<evidence type="ECO:0000313" key="2">
    <source>
        <dbReference type="Proteomes" id="UP000287651"/>
    </source>
</evidence>
<comment type="caution">
    <text evidence="1">The sequence shown here is derived from an EMBL/GenBank/DDBJ whole genome shotgun (WGS) entry which is preliminary data.</text>
</comment>
<protein>
    <submittedName>
        <fullName evidence="1">Uncharacterized protein</fullName>
    </submittedName>
</protein>
<evidence type="ECO:0000313" key="1">
    <source>
        <dbReference type="EMBL" id="RRT32911.1"/>
    </source>
</evidence>
<name>A0A426X0B1_ENSVE</name>
<proteinExistence type="predicted"/>
<dbReference type="AlphaFoldDB" id="A0A426X0B1"/>
<organism evidence="1 2">
    <name type="scientific">Ensete ventricosum</name>
    <name type="common">Abyssinian banana</name>
    <name type="synonym">Musa ensete</name>
    <dbReference type="NCBI Taxonomy" id="4639"/>
    <lineage>
        <taxon>Eukaryota</taxon>
        <taxon>Viridiplantae</taxon>
        <taxon>Streptophyta</taxon>
        <taxon>Embryophyta</taxon>
        <taxon>Tracheophyta</taxon>
        <taxon>Spermatophyta</taxon>
        <taxon>Magnoliopsida</taxon>
        <taxon>Liliopsida</taxon>
        <taxon>Zingiberales</taxon>
        <taxon>Musaceae</taxon>
        <taxon>Ensete</taxon>
    </lineage>
</organism>
<dbReference type="Proteomes" id="UP000287651">
    <property type="component" value="Unassembled WGS sequence"/>
</dbReference>
<accession>A0A426X0B1</accession>